<dbReference type="VEuPathDB" id="TriTrypDB:Tb427_090011100"/>
<name>M4SST1_9TRYP</name>
<evidence type="ECO:0000256" key="2">
    <source>
        <dbReference type="SAM" id="SignalP"/>
    </source>
</evidence>
<reference evidence="3" key="1">
    <citation type="submission" date="2013-02" db="EMBL/GenBank/DDBJ databases">
        <authorList>
            <person name="Cross G.A.M."/>
            <person name="Kim H.-S."/>
            <person name="Wickstead B."/>
        </authorList>
    </citation>
    <scope>NUCLEOTIDE SEQUENCE</scope>
    <source>
        <strain evidence="3">Lister 427</strain>
    </source>
</reference>
<feature type="non-terminal residue" evidence="3">
    <location>
        <position position="1"/>
    </location>
</feature>
<feature type="signal peptide" evidence="2">
    <location>
        <begin position="1"/>
        <end position="25"/>
    </location>
</feature>
<organism evidence="3">
    <name type="scientific">Trypanosoma brucei</name>
    <dbReference type="NCBI Taxonomy" id="5691"/>
    <lineage>
        <taxon>Eukaryota</taxon>
        <taxon>Discoba</taxon>
        <taxon>Euglenozoa</taxon>
        <taxon>Kinetoplastea</taxon>
        <taxon>Metakinetoplastina</taxon>
        <taxon>Trypanosomatida</taxon>
        <taxon>Trypanosomatidae</taxon>
        <taxon>Trypanosoma</taxon>
    </lineage>
</organism>
<feature type="region of interest" description="Disordered" evidence="1">
    <location>
        <begin position="410"/>
        <end position="444"/>
    </location>
</feature>
<evidence type="ECO:0000313" key="3">
    <source>
        <dbReference type="EMBL" id="AGH59059.1"/>
    </source>
</evidence>
<dbReference type="SUPFAM" id="SSF58087">
    <property type="entry name" value="Variant surface glycoprotein (N-terminal domain)"/>
    <property type="match status" value="1"/>
</dbReference>
<dbReference type="VEuPathDB" id="TriTrypDB:Tb1125.9.1110"/>
<dbReference type="AlphaFoldDB" id="M4SST1"/>
<protein>
    <submittedName>
        <fullName evidence="3">Variant surface glycoprotein 3010</fullName>
    </submittedName>
</protein>
<dbReference type="VEuPathDB" id="TriTrypDB:Tb05.5K5.320"/>
<feature type="compositionally biased region" description="Basic and acidic residues" evidence="1">
    <location>
        <begin position="435"/>
        <end position="444"/>
    </location>
</feature>
<feature type="chain" id="PRO_5004057492" evidence="2">
    <location>
        <begin position="26"/>
        <end position="494"/>
    </location>
</feature>
<accession>M4SST1</accession>
<dbReference type="EMBL" id="KC611628">
    <property type="protein sequence ID" value="AGH59059.1"/>
    <property type="molecule type" value="Genomic_DNA"/>
</dbReference>
<keyword evidence="2" id="KW-0732">Signal</keyword>
<evidence type="ECO:0000256" key="1">
    <source>
        <dbReference type="SAM" id="MobiDB-lite"/>
    </source>
</evidence>
<sequence length="494" mass="52206">MSKRALVLTLHICCLSICATPSVRAEAKKSVAAVTSPCKEIGFLTEVSNQMRQRLSPLTQNLKMLEDEAAMYSVAAAQTAGQAKLVYTALTALASARRQLLHGEINAAAEQMKGPLRVIEKRVAQLEAVIALRAITALEAQQATTATTGRHWIHTSSDEKACAIEIHTTAATTNNCGADLTAGPHVTAVASELPGLTTLKLMPDSFLAAPKLQATVQGRGTMSSIGNAVGKGVCMTNGNSLGTATDGLGLKELTIKAENTPVDVHMTANGGQSDECEPLKTATPGLIITNKEVAHAICQNRKGEIQAQTPIGIADLSILRADATMQTIAQLLTTGSEDKQATATAKQEAVEKVFGGRDTKVPEIYIKPLKTQTITLQLASGKRTAKISDLGDTNNYAYALAVAFHNNKASQNEAAGKNPKEDETKAGTETPAAGTEEKKDGDNKAEVCTAVEEKDCDKNKCTWDKEKNQCKVKEGAAVICAVIKALLVLAFLVF</sequence>
<reference evidence="3" key="2">
    <citation type="journal article" date="2014" name="Mol. Biochem. Parasitol.">
        <title>Capturing the variant surface glycoprotein repertoire (the VSGnome) of Trypanosoma brucei Lister 427.</title>
        <authorList>
            <person name="Cross G.A."/>
            <person name="Kim H.S."/>
            <person name="Wickstead B."/>
        </authorList>
    </citation>
    <scope>NUCLEOTIDE SEQUENCE</scope>
    <source>
        <strain evidence="3">Lister 427</strain>
    </source>
</reference>
<proteinExistence type="predicted"/>